<proteinExistence type="predicted"/>
<dbReference type="EMBL" id="JAYMGO010000001">
    <property type="protein sequence ID" value="KAL1282659.1"/>
    <property type="molecule type" value="Genomic_DNA"/>
</dbReference>
<name>A0ABR3P047_9TELE</name>
<reference evidence="1 2" key="1">
    <citation type="submission" date="2023-09" db="EMBL/GenBank/DDBJ databases">
        <authorList>
            <person name="Wang M."/>
        </authorList>
    </citation>
    <scope>NUCLEOTIDE SEQUENCE [LARGE SCALE GENOMIC DNA]</scope>
    <source>
        <strain evidence="1">GT-2023</strain>
        <tissue evidence="1">Liver</tissue>
    </source>
</reference>
<evidence type="ECO:0000313" key="1">
    <source>
        <dbReference type="EMBL" id="KAL1282659.1"/>
    </source>
</evidence>
<accession>A0ABR3P047</accession>
<evidence type="ECO:0000313" key="2">
    <source>
        <dbReference type="Proteomes" id="UP001558613"/>
    </source>
</evidence>
<gene>
    <name evidence="1" type="ORF">QQF64_001462</name>
</gene>
<sequence>MQSRYISLRRRKKTRTVALLVAVMMRMMIGGEDGYDRREFGVGTLQVNCISPYLAVEPPTFPLAVDMYSLSPLLAFSAQQSFLSLALAYTVSSGGGGIILQPECNPAVSLSISEALGHLQY</sequence>
<protein>
    <submittedName>
        <fullName evidence="1">Uncharacterized protein</fullName>
    </submittedName>
</protein>
<organism evidence="1 2">
    <name type="scientific">Cirrhinus molitorella</name>
    <name type="common">mud carp</name>
    <dbReference type="NCBI Taxonomy" id="172907"/>
    <lineage>
        <taxon>Eukaryota</taxon>
        <taxon>Metazoa</taxon>
        <taxon>Chordata</taxon>
        <taxon>Craniata</taxon>
        <taxon>Vertebrata</taxon>
        <taxon>Euteleostomi</taxon>
        <taxon>Actinopterygii</taxon>
        <taxon>Neopterygii</taxon>
        <taxon>Teleostei</taxon>
        <taxon>Ostariophysi</taxon>
        <taxon>Cypriniformes</taxon>
        <taxon>Cyprinidae</taxon>
        <taxon>Labeoninae</taxon>
        <taxon>Labeonini</taxon>
        <taxon>Cirrhinus</taxon>
    </lineage>
</organism>
<keyword evidence="2" id="KW-1185">Reference proteome</keyword>
<dbReference type="Proteomes" id="UP001558613">
    <property type="component" value="Unassembled WGS sequence"/>
</dbReference>
<comment type="caution">
    <text evidence="1">The sequence shown here is derived from an EMBL/GenBank/DDBJ whole genome shotgun (WGS) entry which is preliminary data.</text>
</comment>